<evidence type="ECO:0000313" key="2">
    <source>
        <dbReference type="Proteomes" id="UP000282002"/>
    </source>
</evidence>
<protein>
    <submittedName>
        <fullName evidence="1">Uncharacterized protein</fullName>
    </submittedName>
</protein>
<evidence type="ECO:0000313" key="1">
    <source>
        <dbReference type="EMBL" id="AZL60759.1"/>
    </source>
</evidence>
<sequence length="162" mass="18149">MMTAPEFEYGIDDFVAISTVLTGYSRAELFGTGCADEYWHQFRRVVPDHILIEFFNGAAKLERLQETDPQAVALEIRSRYLSSEKLGPLARTLIQLWYLGQWVPLPPSWRSRFGASRFDVARVISVLAYKEGLVWDAIGAHPMGAKQQGFGSWAEAPPKGGV</sequence>
<dbReference type="RefSeq" id="WP_125326971.1">
    <property type="nucleotide sequence ID" value="NZ_CP034328.1"/>
</dbReference>
<dbReference type="Proteomes" id="UP000282002">
    <property type="component" value="Chromosome"/>
</dbReference>
<dbReference type="OrthoDB" id="495830at2"/>
<gene>
    <name evidence="1" type="ORF">EI545_19195</name>
</gene>
<proteinExistence type="predicted"/>
<dbReference type="AlphaFoldDB" id="A0A3S8UB23"/>
<name>A0A3S8UB23_9RHOB</name>
<organism evidence="1 2">
    <name type="scientific">Tabrizicola piscis</name>
    <dbReference type="NCBI Taxonomy" id="2494374"/>
    <lineage>
        <taxon>Bacteria</taxon>
        <taxon>Pseudomonadati</taxon>
        <taxon>Pseudomonadota</taxon>
        <taxon>Alphaproteobacteria</taxon>
        <taxon>Rhodobacterales</taxon>
        <taxon>Paracoccaceae</taxon>
        <taxon>Tabrizicola</taxon>
    </lineage>
</organism>
<reference evidence="1 2" key="1">
    <citation type="submission" date="2018-12" db="EMBL/GenBank/DDBJ databases">
        <title>Complete genome sequencing of Tabrizicola sp. K13M18.</title>
        <authorList>
            <person name="Bae J.-W."/>
        </authorList>
    </citation>
    <scope>NUCLEOTIDE SEQUENCE [LARGE SCALE GENOMIC DNA]</scope>
    <source>
        <strain evidence="1 2">K13M18</strain>
    </source>
</reference>
<dbReference type="EMBL" id="CP034328">
    <property type="protein sequence ID" value="AZL60759.1"/>
    <property type="molecule type" value="Genomic_DNA"/>
</dbReference>
<accession>A0A3S8UB23</accession>
<keyword evidence="2" id="KW-1185">Reference proteome</keyword>
<dbReference type="KEGG" id="taw:EI545_19195"/>